<keyword evidence="1" id="KW-0285">Flavoprotein</keyword>
<reference evidence="6 7" key="1">
    <citation type="submission" date="2021-01" db="EMBL/GenBank/DDBJ databases">
        <title>Actinoplanes sp. nov. LDG1-01 isolated from lichen.</title>
        <authorList>
            <person name="Saeng-In P."/>
            <person name="Phongsopitanun W."/>
            <person name="Kanchanasin P."/>
            <person name="Yuki M."/>
            <person name="Kudo T."/>
            <person name="Ohkuma M."/>
            <person name="Tanasupawat S."/>
        </authorList>
    </citation>
    <scope>NUCLEOTIDE SEQUENCE [LARGE SCALE GENOMIC DNA]</scope>
    <source>
        <strain evidence="6 7">LDG1-01</strain>
    </source>
</reference>
<evidence type="ECO:0000313" key="7">
    <source>
        <dbReference type="Proteomes" id="UP000598996"/>
    </source>
</evidence>
<evidence type="ECO:0000313" key="6">
    <source>
        <dbReference type="EMBL" id="MBL7252950.1"/>
    </source>
</evidence>
<dbReference type="InterPro" id="IPR050172">
    <property type="entry name" value="SsuD_RutA_monooxygenase"/>
</dbReference>
<proteinExistence type="predicted"/>
<evidence type="ECO:0000256" key="3">
    <source>
        <dbReference type="ARBA" id="ARBA00023002"/>
    </source>
</evidence>
<keyword evidence="7" id="KW-1185">Reference proteome</keyword>
<dbReference type="EMBL" id="JAENHO010000001">
    <property type="protein sequence ID" value="MBL7252950.1"/>
    <property type="molecule type" value="Genomic_DNA"/>
</dbReference>
<evidence type="ECO:0000256" key="1">
    <source>
        <dbReference type="ARBA" id="ARBA00022630"/>
    </source>
</evidence>
<feature type="domain" description="Luciferase-like" evidence="5">
    <location>
        <begin position="14"/>
        <end position="230"/>
    </location>
</feature>
<evidence type="ECO:0000256" key="2">
    <source>
        <dbReference type="ARBA" id="ARBA00022643"/>
    </source>
</evidence>
<comment type="caution">
    <text evidence="6">The sequence shown here is derived from an EMBL/GenBank/DDBJ whole genome shotgun (WGS) entry which is preliminary data.</text>
</comment>
<protein>
    <submittedName>
        <fullName evidence="6">LLM class flavin-dependent oxidoreductase</fullName>
    </submittedName>
</protein>
<organism evidence="6 7">
    <name type="scientific">Paractinoplanes lichenicola</name>
    <dbReference type="NCBI Taxonomy" id="2802976"/>
    <lineage>
        <taxon>Bacteria</taxon>
        <taxon>Bacillati</taxon>
        <taxon>Actinomycetota</taxon>
        <taxon>Actinomycetes</taxon>
        <taxon>Micromonosporales</taxon>
        <taxon>Micromonosporaceae</taxon>
        <taxon>Paractinoplanes</taxon>
    </lineage>
</organism>
<keyword evidence="4" id="KW-0503">Monooxygenase</keyword>
<dbReference type="InterPro" id="IPR011251">
    <property type="entry name" value="Luciferase-like_dom"/>
</dbReference>
<dbReference type="Proteomes" id="UP000598996">
    <property type="component" value="Unassembled WGS sequence"/>
</dbReference>
<keyword evidence="3" id="KW-0560">Oxidoreductase</keyword>
<sequence>MRIGIGLPNQVRDMDPAVVPGWARRAEAAGFSSVATSGRVSYPGLMDTVALAAAAGATSRVGLVSTVLVAPVWPPVLLAKELAGIDAVSGGRLTVGVGLGGRADDYVAEAHPARGRGRRLDADLEVYHRVWAGEPVGGGNPAVPAGTRPVPLIFGGTVPASFARMARWGAGYTTGGVPVPMVAGAFDAARAAWQAAGREGRPRLVAMAYFALGNPAAGIKNVSDYFGHGGDDFVNLVVGSLAQTADQVREAVRGHAEIGADELILHPTTDDPDEIERLAELVLPS</sequence>
<name>A0ABS1VEA1_9ACTN</name>
<gene>
    <name evidence="6" type="ORF">JKJ07_01355</name>
</gene>
<evidence type="ECO:0000259" key="5">
    <source>
        <dbReference type="Pfam" id="PF00296"/>
    </source>
</evidence>
<accession>A0ABS1VEA1</accession>
<dbReference type="PANTHER" id="PTHR42847">
    <property type="entry name" value="ALKANESULFONATE MONOOXYGENASE"/>
    <property type="match status" value="1"/>
</dbReference>
<dbReference type="Pfam" id="PF00296">
    <property type="entry name" value="Bac_luciferase"/>
    <property type="match status" value="1"/>
</dbReference>
<keyword evidence="2" id="KW-0288">FMN</keyword>
<evidence type="ECO:0000256" key="4">
    <source>
        <dbReference type="ARBA" id="ARBA00023033"/>
    </source>
</evidence>
<dbReference type="Gene3D" id="3.20.20.30">
    <property type="entry name" value="Luciferase-like domain"/>
    <property type="match status" value="1"/>
</dbReference>
<dbReference type="SUPFAM" id="SSF51679">
    <property type="entry name" value="Bacterial luciferase-like"/>
    <property type="match status" value="1"/>
</dbReference>
<dbReference type="PANTHER" id="PTHR42847:SF4">
    <property type="entry name" value="ALKANESULFONATE MONOOXYGENASE-RELATED"/>
    <property type="match status" value="1"/>
</dbReference>
<dbReference type="InterPro" id="IPR036661">
    <property type="entry name" value="Luciferase-like_sf"/>
</dbReference>